<dbReference type="Proteomes" id="UP000231553">
    <property type="component" value="Unassembled WGS sequence"/>
</dbReference>
<dbReference type="RefSeq" id="WP_100162727.1">
    <property type="nucleotide sequence ID" value="NZ_PGTB01000041.1"/>
</dbReference>
<dbReference type="Gene3D" id="3.40.50.1820">
    <property type="entry name" value="alpha/beta hydrolase"/>
    <property type="match status" value="1"/>
</dbReference>
<dbReference type="PANTHER" id="PTHR43798:SF31">
    <property type="entry name" value="AB HYDROLASE SUPERFAMILY PROTEIN YCLE"/>
    <property type="match status" value="1"/>
</dbReference>
<dbReference type="InterPro" id="IPR029058">
    <property type="entry name" value="AB_hydrolase_fold"/>
</dbReference>
<keyword evidence="4" id="KW-1185">Reference proteome</keyword>
<dbReference type="GO" id="GO:0016787">
    <property type="term" value="F:hydrolase activity"/>
    <property type="evidence" value="ECO:0007669"/>
    <property type="project" value="UniProtKB-KW"/>
</dbReference>
<dbReference type="OrthoDB" id="9780765at2"/>
<name>A0A2M8J131_9RHOB</name>
<reference evidence="3 4" key="1">
    <citation type="journal article" date="2018" name="Int. J. Syst. Evol. Microbiol.">
        <title>Pseudooceanicola lipolyticus sp. nov., a marine alphaproteobacterium, reclassification of Oceanicola flagellatus as Pseudooceanicola flagellatus comb. nov. and emended description of the genus Pseudooceanicola.</title>
        <authorList>
            <person name="Huang M.-M."/>
            <person name="Guo L.-L."/>
            <person name="Wu Y.-H."/>
            <person name="Lai Q.-L."/>
            <person name="Shao Z.-Z."/>
            <person name="Wang C.-S."/>
            <person name="Wu M."/>
            <person name="Xu X.-W."/>
        </authorList>
    </citation>
    <scope>NUCLEOTIDE SEQUENCE [LARGE SCALE GENOMIC DNA]</scope>
    <source>
        <strain evidence="3 4">157</strain>
    </source>
</reference>
<evidence type="ECO:0000313" key="4">
    <source>
        <dbReference type="Proteomes" id="UP000231553"/>
    </source>
</evidence>
<feature type="domain" description="AB hydrolase-1" evidence="2">
    <location>
        <begin position="29"/>
        <end position="253"/>
    </location>
</feature>
<dbReference type="InterPro" id="IPR050266">
    <property type="entry name" value="AB_hydrolase_sf"/>
</dbReference>
<evidence type="ECO:0000256" key="1">
    <source>
        <dbReference type="ARBA" id="ARBA00022801"/>
    </source>
</evidence>
<dbReference type="PRINTS" id="PR00111">
    <property type="entry name" value="ABHYDROLASE"/>
</dbReference>
<organism evidence="3 4">
    <name type="scientific">Pseudooceanicola lipolyticus</name>
    <dbReference type="NCBI Taxonomy" id="2029104"/>
    <lineage>
        <taxon>Bacteria</taxon>
        <taxon>Pseudomonadati</taxon>
        <taxon>Pseudomonadota</taxon>
        <taxon>Alphaproteobacteria</taxon>
        <taxon>Rhodobacterales</taxon>
        <taxon>Paracoccaceae</taxon>
        <taxon>Pseudooceanicola</taxon>
    </lineage>
</organism>
<evidence type="ECO:0000259" key="2">
    <source>
        <dbReference type="Pfam" id="PF12697"/>
    </source>
</evidence>
<sequence>MTSGWQSCCVATGGHQVEYLCTGSGDPMVFLPSMARSARDFLAVGELIAARGWRAIAVEPRGIGGSTGPLEGMTLFDMAEDVAAVIREVGDTAIVVGHAFGNWVARGLAVRHPELVRAVVLAAASREGAVGPELRRALAACHDTGLDRAERLRHLQRLFFAPGSDATCWLVGWHAEVAPFQRAAGDRTPRALWRSGGRSVPLLDLQGDCDPTCPAELAGQYRNAFGADRVTVALIAGASHAMFPEHPVEVAAALAAFATKLDASRAS</sequence>
<dbReference type="AlphaFoldDB" id="A0A2M8J131"/>
<keyword evidence="1 3" id="KW-0378">Hydrolase</keyword>
<evidence type="ECO:0000313" key="3">
    <source>
        <dbReference type="EMBL" id="PJE36482.1"/>
    </source>
</evidence>
<dbReference type="PANTHER" id="PTHR43798">
    <property type="entry name" value="MONOACYLGLYCEROL LIPASE"/>
    <property type="match status" value="1"/>
</dbReference>
<dbReference type="GO" id="GO:0016020">
    <property type="term" value="C:membrane"/>
    <property type="evidence" value="ECO:0007669"/>
    <property type="project" value="TreeGrafter"/>
</dbReference>
<gene>
    <name evidence="3" type="ORF">CVM52_11960</name>
</gene>
<protein>
    <submittedName>
        <fullName evidence="3">Alpha/beta hydrolase</fullName>
    </submittedName>
</protein>
<dbReference type="Pfam" id="PF12697">
    <property type="entry name" value="Abhydrolase_6"/>
    <property type="match status" value="1"/>
</dbReference>
<accession>A0A2M8J131</accession>
<dbReference type="InterPro" id="IPR000073">
    <property type="entry name" value="AB_hydrolase_1"/>
</dbReference>
<proteinExistence type="predicted"/>
<dbReference type="EMBL" id="PGTB01000041">
    <property type="protein sequence ID" value="PJE36482.1"/>
    <property type="molecule type" value="Genomic_DNA"/>
</dbReference>
<comment type="caution">
    <text evidence="3">The sequence shown here is derived from an EMBL/GenBank/DDBJ whole genome shotgun (WGS) entry which is preliminary data.</text>
</comment>
<dbReference type="SUPFAM" id="SSF53474">
    <property type="entry name" value="alpha/beta-Hydrolases"/>
    <property type="match status" value="1"/>
</dbReference>